<comment type="caution">
    <text evidence="1">The sequence shown here is derived from an EMBL/GenBank/DDBJ whole genome shotgun (WGS) entry which is preliminary data.</text>
</comment>
<dbReference type="Proteomes" id="UP000321058">
    <property type="component" value="Unassembled WGS sequence"/>
</dbReference>
<protein>
    <submittedName>
        <fullName evidence="1">Uncharacterized protein</fullName>
    </submittedName>
</protein>
<gene>
    <name evidence="1" type="ORF">RSO01_79340</name>
</gene>
<sequence>MWVSDLVEGENQGIVAAARQDILELRLLQGDRQGGEALMHGTSGQAMAEIVAREKLDLAAQLGRVTLGRFLGGQDALDPALGIGQGGQHGVAAEKPHRLMPPFLLPFTGRPAGSVRSVAHGRLYKGICP</sequence>
<dbReference type="EMBL" id="BKAJ01000182">
    <property type="protein sequence ID" value="GEP60768.1"/>
    <property type="molecule type" value="Genomic_DNA"/>
</dbReference>
<proteinExistence type="predicted"/>
<name>A0A512NP97_9HYPH</name>
<dbReference type="AlphaFoldDB" id="A0A512NP97"/>
<organism evidence="1 2">
    <name type="scientific">Reyranella soli</name>
    <dbReference type="NCBI Taxonomy" id="1230389"/>
    <lineage>
        <taxon>Bacteria</taxon>
        <taxon>Pseudomonadati</taxon>
        <taxon>Pseudomonadota</taxon>
        <taxon>Alphaproteobacteria</taxon>
        <taxon>Hyphomicrobiales</taxon>
        <taxon>Reyranellaceae</taxon>
        <taxon>Reyranella</taxon>
    </lineage>
</organism>
<keyword evidence="2" id="KW-1185">Reference proteome</keyword>
<reference evidence="1 2" key="1">
    <citation type="submission" date="2019-07" db="EMBL/GenBank/DDBJ databases">
        <title>Whole genome shotgun sequence of Reyranella soli NBRC 108950.</title>
        <authorList>
            <person name="Hosoyama A."/>
            <person name="Uohara A."/>
            <person name="Ohji S."/>
            <person name="Ichikawa N."/>
        </authorList>
    </citation>
    <scope>NUCLEOTIDE SEQUENCE [LARGE SCALE GENOMIC DNA]</scope>
    <source>
        <strain evidence="1 2">NBRC 108950</strain>
    </source>
</reference>
<evidence type="ECO:0000313" key="1">
    <source>
        <dbReference type="EMBL" id="GEP60768.1"/>
    </source>
</evidence>
<evidence type="ECO:0000313" key="2">
    <source>
        <dbReference type="Proteomes" id="UP000321058"/>
    </source>
</evidence>
<accession>A0A512NP97</accession>